<dbReference type="OrthoDB" id="7698234at2"/>
<feature type="transmembrane region" description="Helical" evidence="2">
    <location>
        <begin position="329"/>
        <end position="350"/>
    </location>
</feature>
<dbReference type="PANTHER" id="PTHR36840:SF1">
    <property type="entry name" value="BLL5714 PROTEIN"/>
    <property type="match status" value="1"/>
</dbReference>
<dbReference type="RefSeq" id="WP_154798685.1">
    <property type="nucleotide sequence ID" value="NZ_CP052757.1"/>
</dbReference>
<gene>
    <name evidence="3" type="ORF">FIC82_011815</name>
</gene>
<feature type="transmembrane region" description="Helical" evidence="2">
    <location>
        <begin position="412"/>
        <end position="430"/>
    </location>
</feature>
<feature type="transmembrane region" description="Helical" evidence="2">
    <location>
        <begin position="362"/>
        <end position="382"/>
    </location>
</feature>
<keyword evidence="2" id="KW-0812">Transmembrane</keyword>
<keyword evidence="4" id="KW-1185">Reference proteome</keyword>
<feature type="transmembrane region" description="Helical" evidence="2">
    <location>
        <begin position="77"/>
        <end position="97"/>
    </location>
</feature>
<feature type="compositionally biased region" description="Basic and acidic residues" evidence="1">
    <location>
        <begin position="199"/>
        <end position="225"/>
    </location>
</feature>
<proteinExistence type="predicted"/>
<feature type="transmembrane region" description="Helical" evidence="2">
    <location>
        <begin position="128"/>
        <end position="150"/>
    </location>
</feature>
<evidence type="ECO:0000256" key="2">
    <source>
        <dbReference type="SAM" id="Phobius"/>
    </source>
</evidence>
<feature type="region of interest" description="Disordered" evidence="1">
    <location>
        <begin position="189"/>
        <end position="235"/>
    </location>
</feature>
<feature type="transmembrane region" description="Helical" evidence="2">
    <location>
        <begin position="20"/>
        <end position="38"/>
    </location>
</feature>
<dbReference type="InterPro" id="IPR010640">
    <property type="entry name" value="Low_temperature_requirement_A"/>
</dbReference>
<dbReference type="AlphaFoldDB" id="A0A6M5UDW2"/>
<accession>A0A6M5UDW2</accession>
<dbReference type="Proteomes" id="UP000451354">
    <property type="component" value="Chromosome"/>
</dbReference>
<reference evidence="3 4" key="1">
    <citation type="journal article" date="2022" name="Int. J. Syst. Evol. Microbiol.">
        <title>Cellulosimicrobium protaetiae sp. nov., isolated from the gut of the larva of Protaetia brevitarsis seulensis.</title>
        <authorList>
            <person name="Le Han H."/>
            <person name="Nguyen T.T.H."/>
            <person name="Li Z."/>
            <person name="Shin N.R."/>
            <person name="Kim S.G."/>
        </authorList>
    </citation>
    <scope>NUCLEOTIDE SEQUENCE [LARGE SCALE GENOMIC DNA]</scope>
    <source>
        <strain evidence="3 4">BI34</strain>
    </source>
</reference>
<feature type="transmembrane region" description="Helical" evidence="2">
    <location>
        <begin position="156"/>
        <end position="175"/>
    </location>
</feature>
<keyword evidence="2" id="KW-1133">Transmembrane helix</keyword>
<name>A0A6M5UDW2_9MICO</name>
<dbReference type="Pfam" id="PF06772">
    <property type="entry name" value="LtrA"/>
    <property type="match status" value="1"/>
</dbReference>
<evidence type="ECO:0000313" key="3">
    <source>
        <dbReference type="EMBL" id="QJW36777.1"/>
    </source>
</evidence>
<protein>
    <submittedName>
        <fullName evidence="3">Low temperature requirement protein A</fullName>
    </submittedName>
</protein>
<feature type="transmembrane region" description="Helical" evidence="2">
    <location>
        <begin position="389"/>
        <end position="406"/>
    </location>
</feature>
<feature type="transmembrane region" description="Helical" evidence="2">
    <location>
        <begin position="50"/>
        <end position="71"/>
    </location>
</feature>
<dbReference type="PANTHER" id="PTHR36840">
    <property type="entry name" value="BLL5714 PROTEIN"/>
    <property type="match status" value="1"/>
</dbReference>
<sequence length="445" mass="46355">MTNPAPAAGTSPVGEERHASWLELFFDLVVVAGIGMLAHLLQEDHDRGGLALYVVAYTAFWLVWACFTTYGNVAGEGARALPILAGMAALAVMIAAVPGIHDEHAQAFAVAYVVGRLVAARPWRRTTVVVDLPVVQALTGVVPWVVSWWFDGQTRYTLWAVGLAIDLLLLLTLSGERLVQRAQERLDEVRERRGRGRGGRRDHPGGGTRGRDGRVPARRTDERRGRGGRRGAADVAGAEDVAVPTTVDAAVSDVPHLGERLGLFVIIVLGEGLIQAIDAASGAEWDRTLLVAGAGAFTLLVGLWALTVRSGYAGVSLLRPAGVPPRSAWFLHLVTTGALATLAGTLGGVLDEPARALERGELVLLVGAFAVHGLVSAGVHGALPDARTAVVLAVPVVVAGVVAWLAGGTISAAGLVWVLSGALLVQLALAGRPRAPRAPAGAADV</sequence>
<organism evidence="3 4">
    <name type="scientific">Cellulosimicrobium protaetiae</name>
    <dbReference type="NCBI Taxonomy" id="2587808"/>
    <lineage>
        <taxon>Bacteria</taxon>
        <taxon>Bacillati</taxon>
        <taxon>Actinomycetota</taxon>
        <taxon>Actinomycetes</taxon>
        <taxon>Micrococcales</taxon>
        <taxon>Promicromonosporaceae</taxon>
        <taxon>Cellulosimicrobium</taxon>
    </lineage>
</organism>
<evidence type="ECO:0000313" key="4">
    <source>
        <dbReference type="Proteomes" id="UP000451354"/>
    </source>
</evidence>
<keyword evidence="2" id="KW-0472">Membrane</keyword>
<feature type="transmembrane region" description="Helical" evidence="2">
    <location>
        <begin position="289"/>
        <end position="308"/>
    </location>
</feature>
<dbReference type="EMBL" id="CP052757">
    <property type="protein sequence ID" value="QJW36777.1"/>
    <property type="molecule type" value="Genomic_DNA"/>
</dbReference>
<evidence type="ECO:0000256" key="1">
    <source>
        <dbReference type="SAM" id="MobiDB-lite"/>
    </source>
</evidence>
<dbReference type="KEGG" id="cprt:FIC82_011815"/>